<evidence type="ECO:0000313" key="2">
    <source>
        <dbReference type="Proteomes" id="UP001256673"/>
    </source>
</evidence>
<dbReference type="RefSeq" id="WP_187358412.1">
    <property type="nucleotide sequence ID" value="NZ_JAWDIU010000005.1"/>
</dbReference>
<gene>
    <name evidence="1" type="ORF">RWH43_13845</name>
</gene>
<accession>A0ABU3RY83</accession>
<protein>
    <submittedName>
        <fullName evidence="1">Uncharacterized protein</fullName>
    </submittedName>
</protein>
<organism evidence="1 2">
    <name type="scientific">Microbacterium algihabitans</name>
    <dbReference type="NCBI Taxonomy" id="3075992"/>
    <lineage>
        <taxon>Bacteria</taxon>
        <taxon>Bacillati</taxon>
        <taxon>Actinomycetota</taxon>
        <taxon>Actinomycetes</taxon>
        <taxon>Micrococcales</taxon>
        <taxon>Microbacteriaceae</taxon>
        <taxon>Microbacterium</taxon>
    </lineage>
</organism>
<name>A0ABU3RY83_9MICO</name>
<dbReference type="Proteomes" id="UP001256673">
    <property type="component" value="Unassembled WGS sequence"/>
</dbReference>
<reference evidence="1 2" key="1">
    <citation type="submission" date="2023-09" db="EMBL/GenBank/DDBJ databases">
        <title>Microbacterium fusihabitans sp. nov., Microbacterium phycihabitans sp. nov., and Microbacterium cervinum sp. nov., isolated from dried seaweeds of beach.</title>
        <authorList>
            <person name="Lee S.D."/>
        </authorList>
    </citation>
    <scope>NUCLEOTIDE SEQUENCE [LARGE SCALE GENOMIC DNA]</scope>
    <source>
        <strain evidence="1 2">KSW2-21</strain>
    </source>
</reference>
<sequence>MPDDDDATQEERALRALANIHAGADITDEAMRLSNDYTDRQTRRVKAWFARITGRG</sequence>
<comment type="caution">
    <text evidence="1">The sequence shown here is derived from an EMBL/GenBank/DDBJ whole genome shotgun (WGS) entry which is preliminary data.</text>
</comment>
<dbReference type="EMBL" id="JAWDIU010000005">
    <property type="protein sequence ID" value="MDU0327842.1"/>
    <property type="molecule type" value="Genomic_DNA"/>
</dbReference>
<evidence type="ECO:0000313" key="1">
    <source>
        <dbReference type="EMBL" id="MDU0327842.1"/>
    </source>
</evidence>
<keyword evidence="2" id="KW-1185">Reference proteome</keyword>
<proteinExistence type="predicted"/>